<proteinExistence type="predicted"/>
<protein>
    <submittedName>
        <fullName evidence="1">Uncharacterized protein</fullName>
    </submittedName>
</protein>
<evidence type="ECO:0000313" key="2">
    <source>
        <dbReference type="Proteomes" id="UP000197334"/>
    </source>
</evidence>
<dbReference type="Proteomes" id="UP000197334">
    <property type="component" value="Unassembled WGS sequence"/>
</dbReference>
<gene>
    <name evidence="1" type="ORF">JI62_11490</name>
</gene>
<name>A0A246RZ36_9GAMM</name>
<organism evidence="1 2">
    <name type="scientific">Halomonas campaniensis</name>
    <dbReference type="NCBI Taxonomy" id="213554"/>
    <lineage>
        <taxon>Bacteria</taxon>
        <taxon>Pseudomonadati</taxon>
        <taxon>Pseudomonadota</taxon>
        <taxon>Gammaproteobacteria</taxon>
        <taxon>Oceanospirillales</taxon>
        <taxon>Halomonadaceae</taxon>
        <taxon>Halomonas</taxon>
    </lineage>
</organism>
<sequence length="68" mass="7846">MSIQARLEGGPWDGKSLKLTAEVPYLNMPEPVKMPEIVGHDSFDSIENIYQYRLYQRMPDGMVVYRIA</sequence>
<evidence type="ECO:0000313" key="1">
    <source>
        <dbReference type="EMBL" id="OWV29432.1"/>
    </source>
</evidence>
<dbReference type="RefSeq" id="WP_088700319.1">
    <property type="nucleotide sequence ID" value="NZ_JPUA01000032.1"/>
</dbReference>
<comment type="caution">
    <text evidence="1">The sequence shown here is derived from an EMBL/GenBank/DDBJ whole genome shotgun (WGS) entry which is preliminary data.</text>
</comment>
<keyword evidence="2" id="KW-1185">Reference proteome</keyword>
<dbReference type="AlphaFoldDB" id="A0A246RZ36"/>
<reference evidence="1 2" key="1">
    <citation type="submission" date="2014-08" db="EMBL/GenBank/DDBJ databases">
        <title>Draft genome sequence of a novel L-asparaginase producing marine bacterium, Halomonas campaniensis.</title>
        <authorList>
            <person name="Sundarakrishnan B."/>
            <person name="Moushumi Priya A."/>
            <person name="Raman G."/>
            <person name="Sakthivel N."/>
            <person name="Park S."/>
            <person name="Jayachandran S."/>
        </authorList>
    </citation>
    <scope>NUCLEOTIDE SEQUENCE [LARGE SCALE GENOMIC DNA]</scope>
    <source>
        <strain evidence="1 2">SK03</strain>
    </source>
</reference>
<accession>A0A246RZ36</accession>
<dbReference type="EMBL" id="JPUA01000032">
    <property type="protein sequence ID" value="OWV29432.1"/>
    <property type="molecule type" value="Genomic_DNA"/>
</dbReference>